<accession>A0A7Z2VJX4</accession>
<keyword evidence="1" id="KW-1133">Transmembrane helix</keyword>
<name>A0A7Z2VJX4_9BACL</name>
<dbReference type="RefSeq" id="WP_169280698.1">
    <property type="nucleotide sequence ID" value="NZ_CP051680.1"/>
</dbReference>
<protein>
    <submittedName>
        <fullName evidence="2">DUF1294 domain-containing protein</fullName>
    </submittedName>
</protein>
<evidence type="ECO:0000313" key="3">
    <source>
        <dbReference type="Proteomes" id="UP000502248"/>
    </source>
</evidence>
<keyword evidence="1" id="KW-0472">Membrane</keyword>
<gene>
    <name evidence="2" type="ORF">HH215_15325</name>
</gene>
<dbReference type="Pfam" id="PF06961">
    <property type="entry name" value="DUF1294"/>
    <property type="match status" value="1"/>
</dbReference>
<dbReference type="Proteomes" id="UP000502248">
    <property type="component" value="Chromosome"/>
</dbReference>
<sequence>MLLLIGYYIVVNLITVYLMAHDKSQARKHGRRVPERNLFLWALIGGSVGAIIAMRVWRHKTKHMTFVVGMPAILVAQAILVLWYNGTTGH</sequence>
<evidence type="ECO:0000256" key="1">
    <source>
        <dbReference type="SAM" id="Phobius"/>
    </source>
</evidence>
<dbReference type="InterPro" id="IPR010718">
    <property type="entry name" value="DUF1294"/>
</dbReference>
<feature type="transmembrane region" description="Helical" evidence="1">
    <location>
        <begin position="38"/>
        <end position="57"/>
    </location>
</feature>
<reference evidence="2 3" key="1">
    <citation type="submission" date="2020-04" db="EMBL/GenBank/DDBJ databases">
        <title>Genome sequencing of novel species.</title>
        <authorList>
            <person name="Heo J."/>
            <person name="Kim S.-J."/>
            <person name="Kim J.-S."/>
            <person name="Hong S.-B."/>
            <person name="Kwon S.-W."/>
        </authorList>
    </citation>
    <scope>NUCLEOTIDE SEQUENCE [LARGE SCALE GENOMIC DNA]</scope>
    <source>
        <strain evidence="2 3">MFER-1</strain>
    </source>
</reference>
<evidence type="ECO:0000313" key="2">
    <source>
        <dbReference type="EMBL" id="QJD84414.1"/>
    </source>
</evidence>
<dbReference type="EMBL" id="CP051680">
    <property type="protein sequence ID" value="QJD84414.1"/>
    <property type="molecule type" value="Genomic_DNA"/>
</dbReference>
<proteinExistence type="predicted"/>
<keyword evidence="1" id="KW-0812">Transmembrane</keyword>
<feature type="transmembrane region" description="Helical" evidence="1">
    <location>
        <begin position="64"/>
        <end position="84"/>
    </location>
</feature>
<organism evidence="2 3">
    <name type="scientific">Cohnella herbarum</name>
    <dbReference type="NCBI Taxonomy" id="2728023"/>
    <lineage>
        <taxon>Bacteria</taxon>
        <taxon>Bacillati</taxon>
        <taxon>Bacillota</taxon>
        <taxon>Bacilli</taxon>
        <taxon>Bacillales</taxon>
        <taxon>Paenibacillaceae</taxon>
        <taxon>Cohnella</taxon>
    </lineage>
</organism>
<dbReference type="AlphaFoldDB" id="A0A7Z2VJX4"/>
<keyword evidence="3" id="KW-1185">Reference proteome</keyword>
<dbReference type="KEGG" id="cheb:HH215_15325"/>